<gene>
    <name evidence="3" type="ORF">ENJ10_07890</name>
</gene>
<evidence type="ECO:0000256" key="1">
    <source>
        <dbReference type="SAM" id="Phobius"/>
    </source>
</evidence>
<dbReference type="AlphaFoldDB" id="A0A7V1LM75"/>
<feature type="domain" description="EamA" evidence="2">
    <location>
        <begin position="1"/>
        <end position="58"/>
    </location>
</feature>
<comment type="caution">
    <text evidence="3">The sequence shown here is derived from an EMBL/GenBank/DDBJ whole genome shotgun (WGS) entry which is preliminary data.</text>
</comment>
<dbReference type="InterPro" id="IPR000620">
    <property type="entry name" value="EamA_dom"/>
</dbReference>
<reference evidence="3" key="1">
    <citation type="journal article" date="2020" name="mSystems">
        <title>Genome- and Community-Level Interaction Insights into Carbon Utilization and Element Cycling Functions of Hydrothermarchaeota in Hydrothermal Sediment.</title>
        <authorList>
            <person name="Zhou Z."/>
            <person name="Liu Y."/>
            <person name="Xu W."/>
            <person name="Pan J."/>
            <person name="Luo Z.H."/>
            <person name="Li M."/>
        </authorList>
    </citation>
    <scope>NUCLEOTIDE SEQUENCE [LARGE SCALE GENOMIC DNA]</scope>
    <source>
        <strain evidence="3">HyVt-456</strain>
    </source>
</reference>
<keyword evidence="1" id="KW-1133">Transmembrane helix</keyword>
<dbReference type="SUPFAM" id="SSF103481">
    <property type="entry name" value="Multidrug resistance efflux transporter EmrE"/>
    <property type="match status" value="1"/>
</dbReference>
<sequence length="72" mass="8206">VGFTLQVWGQKYTPPTDTAIIMSLEAVFALLFGYWLLNEHLGGRQIWGMSLMFGAMILAQWDPFALIKTRRS</sequence>
<protein>
    <submittedName>
        <fullName evidence="3">EamA family transporter</fullName>
    </submittedName>
</protein>
<keyword evidence="1" id="KW-0812">Transmembrane</keyword>
<dbReference type="EMBL" id="DRLD01000218">
    <property type="protein sequence ID" value="HED10596.1"/>
    <property type="molecule type" value="Genomic_DNA"/>
</dbReference>
<dbReference type="GO" id="GO:0016020">
    <property type="term" value="C:membrane"/>
    <property type="evidence" value="ECO:0007669"/>
    <property type="project" value="InterPro"/>
</dbReference>
<feature type="transmembrane region" description="Helical" evidence="1">
    <location>
        <begin position="20"/>
        <end position="37"/>
    </location>
</feature>
<evidence type="ECO:0000259" key="2">
    <source>
        <dbReference type="Pfam" id="PF00892"/>
    </source>
</evidence>
<evidence type="ECO:0000313" key="3">
    <source>
        <dbReference type="EMBL" id="HED10596.1"/>
    </source>
</evidence>
<accession>A0A7V1LM75</accession>
<feature type="non-terminal residue" evidence="3">
    <location>
        <position position="1"/>
    </location>
</feature>
<organism evidence="3">
    <name type="scientific">Caldithrix abyssi</name>
    <dbReference type="NCBI Taxonomy" id="187145"/>
    <lineage>
        <taxon>Bacteria</taxon>
        <taxon>Pseudomonadati</taxon>
        <taxon>Calditrichota</taxon>
        <taxon>Calditrichia</taxon>
        <taxon>Calditrichales</taxon>
        <taxon>Calditrichaceae</taxon>
        <taxon>Caldithrix</taxon>
    </lineage>
</organism>
<dbReference type="Pfam" id="PF00892">
    <property type="entry name" value="EamA"/>
    <property type="match status" value="1"/>
</dbReference>
<dbReference type="Proteomes" id="UP000886005">
    <property type="component" value="Unassembled WGS sequence"/>
</dbReference>
<dbReference type="InterPro" id="IPR037185">
    <property type="entry name" value="EmrE-like"/>
</dbReference>
<proteinExistence type="predicted"/>
<keyword evidence="1" id="KW-0472">Membrane</keyword>
<name>A0A7V1LM75_CALAY</name>